<accession>A0A3B4ACZ7</accession>
<reference evidence="3" key="2">
    <citation type="submission" date="2025-09" db="UniProtKB">
        <authorList>
            <consortium name="Ensembl"/>
        </authorList>
    </citation>
    <scope>IDENTIFICATION</scope>
</reference>
<keyword evidence="1" id="KW-0732">Signal</keyword>
<dbReference type="SUPFAM" id="SSF56436">
    <property type="entry name" value="C-type lectin-like"/>
    <property type="match status" value="2"/>
</dbReference>
<evidence type="ECO:0000313" key="3">
    <source>
        <dbReference type="Ensembl" id="ENSPMGP00000014376.1"/>
    </source>
</evidence>
<dbReference type="PANTHER" id="PTHR45784">
    <property type="entry name" value="C-TYPE LECTIN DOMAIN FAMILY 20 MEMBER A-RELATED"/>
    <property type="match status" value="1"/>
</dbReference>
<dbReference type="PROSITE" id="PS50041">
    <property type="entry name" value="C_TYPE_LECTIN_2"/>
    <property type="match status" value="2"/>
</dbReference>
<feature type="signal peptide" evidence="1">
    <location>
        <begin position="1"/>
        <end position="18"/>
    </location>
</feature>
<dbReference type="SMART" id="SM00034">
    <property type="entry name" value="CLECT"/>
    <property type="match status" value="2"/>
</dbReference>
<dbReference type="InterPro" id="IPR016186">
    <property type="entry name" value="C-type_lectin-like/link_sf"/>
</dbReference>
<name>A0A3B4ACZ7_9GOBI</name>
<evidence type="ECO:0000259" key="2">
    <source>
        <dbReference type="PROSITE" id="PS50041"/>
    </source>
</evidence>
<evidence type="ECO:0000313" key="4">
    <source>
        <dbReference type="Proteomes" id="UP000261520"/>
    </source>
</evidence>
<dbReference type="Ensembl" id="ENSPMGT00000015339.1">
    <property type="protein sequence ID" value="ENSPMGP00000014376.1"/>
    <property type="gene ID" value="ENSPMGG00000011783.1"/>
</dbReference>
<feature type="domain" description="C-type lectin" evidence="2">
    <location>
        <begin position="130"/>
        <end position="238"/>
    </location>
</feature>
<dbReference type="PANTHER" id="PTHR45784:SF8">
    <property type="entry name" value="C-TYPE MANNOSE RECEPTOR 2-RELATED"/>
    <property type="match status" value="1"/>
</dbReference>
<feature type="domain" description="C-type lectin" evidence="2">
    <location>
        <begin position="21"/>
        <end position="117"/>
    </location>
</feature>
<dbReference type="STRING" id="409849.ENSPMGP00000014376"/>
<protein>
    <recommendedName>
        <fullName evidence="2">C-type lectin domain-containing protein</fullName>
    </recommendedName>
</protein>
<dbReference type="CDD" id="cd00037">
    <property type="entry name" value="CLECT"/>
    <property type="match status" value="1"/>
</dbReference>
<reference evidence="3" key="1">
    <citation type="submission" date="2025-08" db="UniProtKB">
        <authorList>
            <consortium name="Ensembl"/>
        </authorList>
    </citation>
    <scope>IDENTIFICATION</scope>
</reference>
<sequence length="246" mass="28695">MAPHIILPLLLFAVSSSSLKYEYVEVSRYWTSAQQYCRSYYTDLATVSSAYDVSLLQQAADSSSNKQRIIWFGLIRNTTDWNKWMWSGGGEVTSTFWDTDEPASTEIYGLLIDYKWHGAYNTQFKTHFLCYKVHVVKERMVWEDALKFCRGNHQDLASVASETEMMLMQSELLKHVSSTEYVWVGLRFLADRWMWVDRQPLVYDAWGPNEQPWCPAMRCGALKVTGTLWNSRDCNEKLKDTQSEFH</sequence>
<keyword evidence="4" id="KW-1185">Reference proteome</keyword>
<dbReference type="InterPro" id="IPR001304">
    <property type="entry name" value="C-type_lectin-like"/>
</dbReference>
<evidence type="ECO:0000256" key="1">
    <source>
        <dbReference type="SAM" id="SignalP"/>
    </source>
</evidence>
<dbReference type="InterPro" id="IPR016187">
    <property type="entry name" value="CTDL_fold"/>
</dbReference>
<dbReference type="Pfam" id="PF00059">
    <property type="entry name" value="Lectin_C"/>
    <property type="match status" value="2"/>
</dbReference>
<dbReference type="Gene3D" id="3.10.100.10">
    <property type="entry name" value="Mannose-Binding Protein A, subunit A"/>
    <property type="match status" value="2"/>
</dbReference>
<proteinExistence type="predicted"/>
<organism evidence="3 4">
    <name type="scientific">Periophthalmus magnuspinnatus</name>
    <dbReference type="NCBI Taxonomy" id="409849"/>
    <lineage>
        <taxon>Eukaryota</taxon>
        <taxon>Metazoa</taxon>
        <taxon>Chordata</taxon>
        <taxon>Craniata</taxon>
        <taxon>Vertebrata</taxon>
        <taxon>Euteleostomi</taxon>
        <taxon>Actinopterygii</taxon>
        <taxon>Neopterygii</taxon>
        <taxon>Teleostei</taxon>
        <taxon>Neoteleostei</taxon>
        <taxon>Acanthomorphata</taxon>
        <taxon>Gobiaria</taxon>
        <taxon>Gobiiformes</taxon>
        <taxon>Gobioidei</taxon>
        <taxon>Gobiidae</taxon>
        <taxon>Oxudercinae</taxon>
        <taxon>Periophthalmus</taxon>
    </lineage>
</organism>
<feature type="chain" id="PRO_5017414079" description="C-type lectin domain-containing protein" evidence="1">
    <location>
        <begin position="19"/>
        <end position="246"/>
    </location>
</feature>
<dbReference type="Proteomes" id="UP000261520">
    <property type="component" value="Unplaced"/>
</dbReference>
<dbReference type="AlphaFoldDB" id="A0A3B4ACZ7"/>